<reference evidence="1 2" key="2">
    <citation type="journal article" date="2010" name="Nucleic Acids Res.">
        <title>BeetleBase in 2010: revisions to provide comprehensive genomic information for Tribolium castaneum.</title>
        <authorList>
            <person name="Kim H.S."/>
            <person name="Murphy T."/>
            <person name="Xia J."/>
            <person name="Caragea D."/>
            <person name="Park Y."/>
            <person name="Beeman R.W."/>
            <person name="Lorenzen M.D."/>
            <person name="Butcher S."/>
            <person name="Manak J.R."/>
            <person name="Brown S.J."/>
        </authorList>
    </citation>
    <scope>GENOME REANNOTATION</scope>
    <source>
        <strain evidence="1 2">Georgia GA2</strain>
    </source>
</reference>
<dbReference type="InParanoid" id="D6WQG8"/>
<name>D6WQG8_TRICA</name>
<organism evidence="1 2">
    <name type="scientific">Tribolium castaneum</name>
    <name type="common">Red flour beetle</name>
    <dbReference type="NCBI Taxonomy" id="7070"/>
    <lineage>
        <taxon>Eukaryota</taxon>
        <taxon>Metazoa</taxon>
        <taxon>Ecdysozoa</taxon>
        <taxon>Arthropoda</taxon>
        <taxon>Hexapoda</taxon>
        <taxon>Insecta</taxon>
        <taxon>Pterygota</taxon>
        <taxon>Neoptera</taxon>
        <taxon>Endopterygota</taxon>
        <taxon>Coleoptera</taxon>
        <taxon>Polyphaga</taxon>
        <taxon>Cucujiformia</taxon>
        <taxon>Tenebrionidae</taxon>
        <taxon>Tenebrionidae incertae sedis</taxon>
        <taxon>Tribolium</taxon>
    </lineage>
</organism>
<dbReference type="AlphaFoldDB" id="D6WQG8"/>
<keyword evidence="2" id="KW-1185">Reference proteome</keyword>
<gene>
    <name evidence="1" type="primary">GLEAN_08911</name>
    <name evidence="1" type="ORF">TcasGA2_TC008911</name>
</gene>
<dbReference type="EMBL" id="KQ971354">
    <property type="protein sequence ID" value="EFA06075.1"/>
    <property type="molecule type" value="Genomic_DNA"/>
</dbReference>
<dbReference type="HOGENOM" id="CLU_1940822_0_0_1"/>
<evidence type="ECO:0000313" key="1">
    <source>
        <dbReference type="EMBL" id="EFA06075.1"/>
    </source>
</evidence>
<accession>D6WQG8</accession>
<sequence length="130" mass="15240">MRRPPPPPPDEAVALSNRREKCAQITRFRVIPGVNCCRDWSLRVFNWAVSRWKTEGGNNPFQVSKLRLFRRQSLANSRFQSESLPNFRHLNKTLFNCNAGEKNRQTEQTTPNKVDSTLARSDFSFYWLRP</sequence>
<protein>
    <submittedName>
        <fullName evidence="1">Uncharacterized protein</fullName>
    </submittedName>
</protein>
<proteinExistence type="predicted"/>
<dbReference type="Proteomes" id="UP000007266">
    <property type="component" value="Linkage group 7"/>
</dbReference>
<evidence type="ECO:0000313" key="2">
    <source>
        <dbReference type="Proteomes" id="UP000007266"/>
    </source>
</evidence>
<reference evidence="1 2" key="1">
    <citation type="journal article" date="2008" name="Nature">
        <title>The genome of the model beetle and pest Tribolium castaneum.</title>
        <authorList>
            <consortium name="Tribolium Genome Sequencing Consortium"/>
            <person name="Richards S."/>
            <person name="Gibbs R.A."/>
            <person name="Weinstock G.M."/>
            <person name="Brown S.J."/>
            <person name="Denell R."/>
            <person name="Beeman R.W."/>
            <person name="Gibbs R."/>
            <person name="Beeman R.W."/>
            <person name="Brown S.J."/>
            <person name="Bucher G."/>
            <person name="Friedrich M."/>
            <person name="Grimmelikhuijzen C.J."/>
            <person name="Klingler M."/>
            <person name="Lorenzen M."/>
            <person name="Richards S."/>
            <person name="Roth S."/>
            <person name="Schroder R."/>
            <person name="Tautz D."/>
            <person name="Zdobnov E.M."/>
            <person name="Muzny D."/>
            <person name="Gibbs R.A."/>
            <person name="Weinstock G.M."/>
            <person name="Attaway T."/>
            <person name="Bell S."/>
            <person name="Buhay C.J."/>
            <person name="Chandrabose M.N."/>
            <person name="Chavez D."/>
            <person name="Clerk-Blankenburg K.P."/>
            <person name="Cree A."/>
            <person name="Dao M."/>
            <person name="Davis C."/>
            <person name="Chacko J."/>
            <person name="Dinh H."/>
            <person name="Dugan-Rocha S."/>
            <person name="Fowler G."/>
            <person name="Garner T.T."/>
            <person name="Garnes J."/>
            <person name="Gnirke A."/>
            <person name="Hawes A."/>
            <person name="Hernandez J."/>
            <person name="Hines S."/>
            <person name="Holder M."/>
            <person name="Hume J."/>
            <person name="Jhangiani S.N."/>
            <person name="Joshi V."/>
            <person name="Khan Z.M."/>
            <person name="Jackson L."/>
            <person name="Kovar C."/>
            <person name="Kowis A."/>
            <person name="Lee S."/>
            <person name="Lewis L.R."/>
            <person name="Margolis J."/>
            <person name="Morgan M."/>
            <person name="Nazareth L.V."/>
            <person name="Nguyen N."/>
            <person name="Okwuonu G."/>
            <person name="Parker D."/>
            <person name="Richards S."/>
            <person name="Ruiz S.J."/>
            <person name="Santibanez J."/>
            <person name="Savard J."/>
            <person name="Scherer S.E."/>
            <person name="Schneider B."/>
            <person name="Sodergren E."/>
            <person name="Tautz D."/>
            <person name="Vattahil S."/>
            <person name="Villasana D."/>
            <person name="White C.S."/>
            <person name="Wright R."/>
            <person name="Park Y."/>
            <person name="Beeman R.W."/>
            <person name="Lord J."/>
            <person name="Oppert B."/>
            <person name="Lorenzen M."/>
            <person name="Brown S."/>
            <person name="Wang L."/>
            <person name="Savard J."/>
            <person name="Tautz D."/>
            <person name="Richards S."/>
            <person name="Weinstock G."/>
            <person name="Gibbs R.A."/>
            <person name="Liu Y."/>
            <person name="Worley K."/>
            <person name="Weinstock G."/>
            <person name="Elsik C.G."/>
            <person name="Reese J.T."/>
            <person name="Elhaik E."/>
            <person name="Landan G."/>
            <person name="Graur D."/>
            <person name="Arensburger P."/>
            <person name="Atkinson P."/>
            <person name="Beeman R.W."/>
            <person name="Beidler J."/>
            <person name="Brown S.J."/>
            <person name="Demuth J.P."/>
            <person name="Drury D.W."/>
            <person name="Du Y.Z."/>
            <person name="Fujiwara H."/>
            <person name="Lorenzen M."/>
            <person name="Maselli V."/>
            <person name="Osanai M."/>
            <person name="Park Y."/>
            <person name="Robertson H.M."/>
            <person name="Tu Z."/>
            <person name="Wang J.J."/>
            <person name="Wang S."/>
            <person name="Richards S."/>
            <person name="Song H."/>
            <person name="Zhang L."/>
            <person name="Sodergren E."/>
            <person name="Werner D."/>
            <person name="Stanke M."/>
            <person name="Morgenstern B."/>
            <person name="Solovyev V."/>
            <person name="Kosarev P."/>
            <person name="Brown G."/>
            <person name="Chen H.C."/>
            <person name="Ermolaeva O."/>
            <person name="Hlavina W."/>
            <person name="Kapustin Y."/>
            <person name="Kiryutin B."/>
            <person name="Kitts P."/>
            <person name="Maglott D."/>
            <person name="Pruitt K."/>
            <person name="Sapojnikov V."/>
            <person name="Souvorov A."/>
            <person name="Mackey A.J."/>
            <person name="Waterhouse R.M."/>
            <person name="Wyder S."/>
            <person name="Zdobnov E.M."/>
            <person name="Zdobnov E.M."/>
            <person name="Wyder S."/>
            <person name="Kriventseva E.V."/>
            <person name="Kadowaki T."/>
            <person name="Bork P."/>
            <person name="Aranda M."/>
            <person name="Bao R."/>
            <person name="Beermann A."/>
            <person name="Berns N."/>
            <person name="Bolognesi R."/>
            <person name="Bonneton F."/>
            <person name="Bopp D."/>
            <person name="Brown S.J."/>
            <person name="Bucher G."/>
            <person name="Butts T."/>
            <person name="Chaumot A."/>
            <person name="Denell R.E."/>
            <person name="Ferrier D.E."/>
            <person name="Friedrich M."/>
            <person name="Gordon C.M."/>
            <person name="Jindra M."/>
            <person name="Klingler M."/>
            <person name="Lan Q."/>
            <person name="Lattorff H.M."/>
            <person name="Laudet V."/>
            <person name="von Levetsow C."/>
            <person name="Liu Z."/>
            <person name="Lutz R."/>
            <person name="Lynch J.A."/>
            <person name="da Fonseca R.N."/>
            <person name="Posnien N."/>
            <person name="Reuter R."/>
            <person name="Roth S."/>
            <person name="Savard J."/>
            <person name="Schinko J.B."/>
            <person name="Schmitt C."/>
            <person name="Schoppmeier M."/>
            <person name="Schroder R."/>
            <person name="Shippy T.D."/>
            <person name="Simonnet F."/>
            <person name="Marques-Souza H."/>
            <person name="Tautz D."/>
            <person name="Tomoyasu Y."/>
            <person name="Trauner J."/>
            <person name="Van der Zee M."/>
            <person name="Vervoort M."/>
            <person name="Wittkopp N."/>
            <person name="Wimmer E.A."/>
            <person name="Yang X."/>
            <person name="Jones A.K."/>
            <person name="Sattelle D.B."/>
            <person name="Ebert P.R."/>
            <person name="Nelson D."/>
            <person name="Scott J.G."/>
            <person name="Beeman R.W."/>
            <person name="Muthukrishnan S."/>
            <person name="Kramer K.J."/>
            <person name="Arakane Y."/>
            <person name="Beeman R.W."/>
            <person name="Zhu Q."/>
            <person name="Hogenkamp D."/>
            <person name="Dixit R."/>
            <person name="Oppert B."/>
            <person name="Jiang H."/>
            <person name="Zou Z."/>
            <person name="Marshall J."/>
            <person name="Elpidina E."/>
            <person name="Vinokurov K."/>
            <person name="Oppert C."/>
            <person name="Zou Z."/>
            <person name="Evans J."/>
            <person name="Lu Z."/>
            <person name="Zhao P."/>
            <person name="Sumathipala N."/>
            <person name="Altincicek B."/>
            <person name="Vilcinskas A."/>
            <person name="Williams M."/>
            <person name="Hultmark D."/>
            <person name="Hetru C."/>
            <person name="Jiang H."/>
            <person name="Grimmelikhuijzen C.J."/>
            <person name="Hauser F."/>
            <person name="Cazzamali G."/>
            <person name="Williamson M."/>
            <person name="Park Y."/>
            <person name="Li B."/>
            <person name="Tanaka Y."/>
            <person name="Predel R."/>
            <person name="Neupert S."/>
            <person name="Schachtner J."/>
            <person name="Verleyen P."/>
            <person name="Raible F."/>
            <person name="Bork P."/>
            <person name="Friedrich M."/>
            <person name="Walden K.K."/>
            <person name="Robertson H.M."/>
            <person name="Angeli S."/>
            <person name="Foret S."/>
            <person name="Bucher G."/>
            <person name="Schuetz S."/>
            <person name="Maleszka R."/>
            <person name="Wimmer E.A."/>
            <person name="Beeman R.W."/>
            <person name="Lorenzen M."/>
            <person name="Tomoyasu Y."/>
            <person name="Miller S.C."/>
            <person name="Grossmann D."/>
            <person name="Bucher G."/>
        </authorList>
    </citation>
    <scope>NUCLEOTIDE SEQUENCE [LARGE SCALE GENOMIC DNA]</scope>
    <source>
        <strain evidence="1 2">Georgia GA2</strain>
    </source>
</reference>